<accession>A0A6C0KSP4</accession>
<organism evidence="1">
    <name type="scientific">viral metagenome</name>
    <dbReference type="NCBI Taxonomy" id="1070528"/>
    <lineage>
        <taxon>unclassified sequences</taxon>
        <taxon>metagenomes</taxon>
        <taxon>organismal metagenomes</taxon>
    </lineage>
</organism>
<sequence length="67" mass="8238">MRTEILCFFEKFLNDYKSGKLSNEDERKLSEFYISQKYIESKANLDEKEIKKYTALGWFIYNYNKKF</sequence>
<dbReference type="EMBL" id="MN740963">
    <property type="protein sequence ID" value="QHU20176.1"/>
    <property type="molecule type" value="Genomic_DNA"/>
</dbReference>
<name>A0A6C0KSP4_9ZZZZ</name>
<proteinExistence type="predicted"/>
<protein>
    <submittedName>
        <fullName evidence="1">Uncharacterized protein</fullName>
    </submittedName>
</protein>
<dbReference type="AlphaFoldDB" id="A0A6C0KSP4"/>
<evidence type="ECO:0000313" key="1">
    <source>
        <dbReference type="EMBL" id="QHU20176.1"/>
    </source>
</evidence>
<reference evidence="1" key="1">
    <citation type="journal article" date="2020" name="Nature">
        <title>Giant virus diversity and host interactions through global metagenomics.</title>
        <authorList>
            <person name="Schulz F."/>
            <person name="Roux S."/>
            <person name="Paez-Espino D."/>
            <person name="Jungbluth S."/>
            <person name="Walsh D.A."/>
            <person name="Denef V.J."/>
            <person name="McMahon K.D."/>
            <person name="Konstantinidis K.T."/>
            <person name="Eloe-Fadrosh E.A."/>
            <person name="Kyrpides N.C."/>
            <person name="Woyke T."/>
        </authorList>
    </citation>
    <scope>NUCLEOTIDE SEQUENCE</scope>
    <source>
        <strain evidence="1">GVMAG-S-3300013014-136</strain>
    </source>
</reference>